<dbReference type="AlphaFoldDB" id="W4QZ46"/>
<dbReference type="EMBL" id="BAUV01000071">
    <property type="protein sequence ID" value="GAE37405.1"/>
    <property type="molecule type" value="Genomic_DNA"/>
</dbReference>
<feature type="domain" description="IDEAL" evidence="1">
    <location>
        <begin position="76"/>
        <end position="97"/>
    </location>
</feature>
<protein>
    <recommendedName>
        <fullName evidence="1">IDEAL domain-containing protein</fullName>
    </recommendedName>
</protein>
<reference evidence="2 3" key="1">
    <citation type="journal article" date="2014" name="Genome Announc.">
        <title>Draft Genome Sequences of Three Alkaliphilic Bacillus Strains, Bacillus wakoensis JCM 9140T, Bacillus akibai JCM 9157T, and Bacillus hemicellulosilyticus JCM 9152T.</title>
        <authorList>
            <person name="Yuki M."/>
            <person name="Oshima K."/>
            <person name="Suda W."/>
            <person name="Oshida Y."/>
            <person name="Kitamura K."/>
            <person name="Iida T."/>
            <person name="Hattori M."/>
            <person name="Ohkuma M."/>
        </authorList>
    </citation>
    <scope>NUCLEOTIDE SEQUENCE [LARGE SCALE GENOMIC DNA]</scope>
    <source>
        <strain evidence="2 3">JCM 9157</strain>
    </source>
</reference>
<evidence type="ECO:0000313" key="2">
    <source>
        <dbReference type="EMBL" id="GAE37405.1"/>
    </source>
</evidence>
<dbReference type="eggNOG" id="ENOG50334S8">
    <property type="taxonomic scope" value="Bacteria"/>
</dbReference>
<dbReference type="OrthoDB" id="2427704at2"/>
<proteinExistence type="predicted"/>
<dbReference type="RefSeq" id="WP_035668123.1">
    <property type="nucleotide sequence ID" value="NZ_BAUV01000071.1"/>
</dbReference>
<accession>W4QZ46</accession>
<evidence type="ECO:0000313" key="3">
    <source>
        <dbReference type="Proteomes" id="UP000018896"/>
    </source>
</evidence>
<dbReference type="Proteomes" id="UP000018896">
    <property type="component" value="Unassembled WGS sequence"/>
</dbReference>
<comment type="caution">
    <text evidence="2">The sequence shown here is derived from an EMBL/GenBank/DDBJ whole genome shotgun (WGS) entry which is preliminary data.</text>
</comment>
<keyword evidence="3" id="KW-1185">Reference proteome</keyword>
<gene>
    <name evidence="2" type="ORF">JCM9157_4682</name>
</gene>
<organism evidence="2 3">
    <name type="scientific">Halalkalibacter akibai (strain ATCC 43226 / DSM 21942 / CIP 109018 / JCM 9157 / 1139)</name>
    <name type="common">Bacillus akibai</name>
    <dbReference type="NCBI Taxonomy" id="1236973"/>
    <lineage>
        <taxon>Bacteria</taxon>
        <taxon>Bacillati</taxon>
        <taxon>Bacillota</taxon>
        <taxon>Bacilli</taxon>
        <taxon>Bacillales</taxon>
        <taxon>Bacillaceae</taxon>
        <taxon>Halalkalibacter</taxon>
    </lineage>
</organism>
<dbReference type="InterPro" id="IPR014957">
    <property type="entry name" value="IDEAL_dom"/>
</dbReference>
<name>W4QZ46_HALA3</name>
<sequence length="114" mass="13211">MVTNSKNGLRVGDWIKGKTRNGELIHGYVELIEPFNSLVQVKIIISDNKKLIGRIIKLDDNDLEIEPMTTDLCEGEILNLIDLSLSTKDKQWFLELIWKLKRRQSTISFVKKKK</sequence>
<dbReference type="Pfam" id="PF08858">
    <property type="entry name" value="IDEAL"/>
    <property type="match status" value="1"/>
</dbReference>
<evidence type="ECO:0000259" key="1">
    <source>
        <dbReference type="Pfam" id="PF08858"/>
    </source>
</evidence>
<dbReference type="STRING" id="1236973.JCM9157_4682"/>